<feature type="compositionally biased region" description="Polar residues" evidence="1">
    <location>
        <begin position="1"/>
        <end position="18"/>
    </location>
</feature>
<dbReference type="AlphaFoldDB" id="A0AAV7GY30"/>
<dbReference type="Proteomes" id="UP000775213">
    <property type="component" value="Unassembled WGS sequence"/>
</dbReference>
<dbReference type="InterPro" id="IPR000270">
    <property type="entry name" value="PB1_dom"/>
</dbReference>
<dbReference type="InterPro" id="IPR053198">
    <property type="entry name" value="Gynoecium_Dev_Regulator"/>
</dbReference>
<sequence>MESSLTTKTHNLTGNPSGNIAPDSANVISKDISWQELLQKTTSIYNQAHTVKYQLPGEDHDALVSVSCEEDLQNMMEECSVLDVGEGSQKLRMLFLFLSDYDDLYFSLGSIEGNSEIQYVVAVNGMDDGVGKTSSDHGMASTSASDLDQLVNLNIEADRAKTSRVPSETVVMVSLVDT</sequence>
<dbReference type="SUPFAM" id="SSF54277">
    <property type="entry name" value="CAD &amp; PB1 domains"/>
    <property type="match status" value="1"/>
</dbReference>
<dbReference type="Pfam" id="PF00564">
    <property type="entry name" value="PB1"/>
    <property type="match status" value="1"/>
</dbReference>
<evidence type="ECO:0000313" key="3">
    <source>
        <dbReference type="EMBL" id="KAH0461671.1"/>
    </source>
</evidence>
<proteinExistence type="predicted"/>
<dbReference type="PANTHER" id="PTHR31066:SF97">
    <property type="entry name" value="OS03G0401100 PROTEIN"/>
    <property type="match status" value="1"/>
</dbReference>
<dbReference type="EMBL" id="JAGFBR010000009">
    <property type="protein sequence ID" value="KAH0461671.1"/>
    <property type="molecule type" value="Genomic_DNA"/>
</dbReference>
<reference evidence="3 4" key="1">
    <citation type="journal article" date="2021" name="Hortic Res">
        <title>Chromosome-scale assembly of the Dendrobium chrysotoxum genome enhances the understanding of orchid evolution.</title>
        <authorList>
            <person name="Zhang Y."/>
            <person name="Zhang G.Q."/>
            <person name="Zhang D."/>
            <person name="Liu X.D."/>
            <person name="Xu X.Y."/>
            <person name="Sun W.H."/>
            <person name="Yu X."/>
            <person name="Zhu X."/>
            <person name="Wang Z.W."/>
            <person name="Zhao X."/>
            <person name="Zhong W.Y."/>
            <person name="Chen H."/>
            <person name="Yin W.L."/>
            <person name="Huang T."/>
            <person name="Niu S.C."/>
            <person name="Liu Z.J."/>
        </authorList>
    </citation>
    <scope>NUCLEOTIDE SEQUENCE [LARGE SCALE GENOMIC DNA]</scope>
    <source>
        <strain evidence="3">Lindl</strain>
    </source>
</reference>
<evidence type="ECO:0000313" key="4">
    <source>
        <dbReference type="Proteomes" id="UP000775213"/>
    </source>
</evidence>
<feature type="domain" description="PB1" evidence="2">
    <location>
        <begin position="4"/>
        <end position="99"/>
    </location>
</feature>
<evidence type="ECO:0000256" key="1">
    <source>
        <dbReference type="SAM" id="MobiDB-lite"/>
    </source>
</evidence>
<feature type="region of interest" description="Disordered" evidence="1">
    <location>
        <begin position="1"/>
        <end position="22"/>
    </location>
</feature>
<keyword evidence="4" id="KW-1185">Reference proteome</keyword>
<dbReference type="SMART" id="SM00666">
    <property type="entry name" value="PB1"/>
    <property type="match status" value="1"/>
</dbReference>
<evidence type="ECO:0000259" key="2">
    <source>
        <dbReference type="SMART" id="SM00666"/>
    </source>
</evidence>
<dbReference type="PANTHER" id="PTHR31066">
    <property type="entry name" value="OS05G0427100 PROTEIN-RELATED"/>
    <property type="match status" value="1"/>
</dbReference>
<protein>
    <recommendedName>
        <fullName evidence="2">PB1 domain-containing protein</fullName>
    </recommendedName>
</protein>
<organism evidence="3 4">
    <name type="scientific">Dendrobium chrysotoxum</name>
    <name type="common">Orchid</name>
    <dbReference type="NCBI Taxonomy" id="161865"/>
    <lineage>
        <taxon>Eukaryota</taxon>
        <taxon>Viridiplantae</taxon>
        <taxon>Streptophyta</taxon>
        <taxon>Embryophyta</taxon>
        <taxon>Tracheophyta</taxon>
        <taxon>Spermatophyta</taxon>
        <taxon>Magnoliopsida</taxon>
        <taxon>Liliopsida</taxon>
        <taxon>Asparagales</taxon>
        <taxon>Orchidaceae</taxon>
        <taxon>Epidendroideae</taxon>
        <taxon>Malaxideae</taxon>
        <taxon>Dendrobiinae</taxon>
        <taxon>Dendrobium</taxon>
    </lineage>
</organism>
<dbReference type="Gene3D" id="3.10.20.90">
    <property type="entry name" value="Phosphatidylinositol 3-kinase Catalytic Subunit, Chain A, domain 1"/>
    <property type="match status" value="1"/>
</dbReference>
<accession>A0AAV7GY30</accession>
<name>A0AAV7GY30_DENCH</name>
<comment type="caution">
    <text evidence="3">The sequence shown here is derived from an EMBL/GenBank/DDBJ whole genome shotgun (WGS) entry which is preliminary data.</text>
</comment>
<gene>
    <name evidence="3" type="ORF">IEQ34_009246</name>
</gene>